<reference evidence="3" key="1">
    <citation type="submission" date="2016-08" db="EMBL/GenBank/DDBJ databases">
        <authorList>
            <person name="Merda D."/>
            <person name="Briand M."/>
            <person name="Taghouti G."/>
            <person name="Carrere S."/>
            <person name="Gouzy J."/>
            <person name="Portier P."/>
            <person name="Jacques M.-A."/>
            <person name="Fischer-Le Saux M."/>
        </authorList>
    </citation>
    <scope>NUCLEOTIDE SEQUENCE [LARGE SCALE GENOMIC DNA]</scope>
    <source>
        <strain evidence="3">CFBP4643</strain>
    </source>
</reference>
<gene>
    <name evidence="2" type="ORF">XpiCFBP4643_22315</name>
</gene>
<evidence type="ECO:0000313" key="3">
    <source>
        <dbReference type="Proteomes" id="UP000238191"/>
    </source>
</evidence>
<dbReference type="AlphaFoldDB" id="A0A2S7CS57"/>
<dbReference type="Proteomes" id="UP000238191">
    <property type="component" value="Unassembled WGS sequence"/>
</dbReference>
<proteinExistence type="predicted"/>
<feature type="region of interest" description="Disordered" evidence="1">
    <location>
        <begin position="1"/>
        <end position="32"/>
    </location>
</feature>
<accession>A0A2S7CS57</accession>
<evidence type="ECO:0000256" key="1">
    <source>
        <dbReference type="SAM" id="MobiDB-lite"/>
    </source>
</evidence>
<comment type="caution">
    <text evidence="2">The sequence shown here is derived from an EMBL/GenBank/DDBJ whole genome shotgun (WGS) entry which is preliminary data.</text>
</comment>
<feature type="compositionally biased region" description="Basic and acidic residues" evidence="1">
    <location>
        <begin position="1"/>
        <end position="15"/>
    </location>
</feature>
<evidence type="ECO:0000313" key="2">
    <source>
        <dbReference type="EMBL" id="PPU64319.1"/>
    </source>
</evidence>
<sequence length="61" mass="6761">MRVPGDVRRRRESGERGGGCGHQAGDQQGQDRLHQIGVRWMNAMPSQRPSVEEPVAGRHVS</sequence>
<protein>
    <submittedName>
        <fullName evidence="2">Uncharacterized protein</fullName>
    </submittedName>
</protein>
<dbReference type="EMBL" id="MDEI01000034">
    <property type="protein sequence ID" value="PPU64319.1"/>
    <property type="molecule type" value="Genomic_DNA"/>
</dbReference>
<keyword evidence="3" id="KW-1185">Reference proteome</keyword>
<organism evidence="2 3">
    <name type="scientific">Xanthomonas pisi</name>
    <dbReference type="NCBI Taxonomy" id="56457"/>
    <lineage>
        <taxon>Bacteria</taxon>
        <taxon>Pseudomonadati</taxon>
        <taxon>Pseudomonadota</taxon>
        <taxon>Gammaproteobacteria</taxon>
        <taxon>Lysobacterales</taxon>
        <taxon>Lysobacteraceae</taxon>
        <taxon>Xanthomonas</taxon>
    </lineage>
</organism>
<name>A0A2S7CS57_9XANT</name>